<proteinExistence type="inferred from homology"/>
<dbReference type="AlphaFoldDB" id="A0A0B5FIH0"/>
<dbReference type="CDD" id="cd01627">
    <property type="entry name" value="HAD_TPP"/>
    <property type="match status" value="1"/>
</dbReference>
<dbReference type="PANTHER" id="PTHR43768:SF3">
    <property type="entry name" value="TREHALOSE 6-PHOSPHATE PHOSPHATASE"/>
    <property type="match status" value="1"/>
</dbReference>
<dbReference type="InterPro" id="IPR044651">
    <property type="entry name" value="OTSB-like"/>
</dbReference>
<dbReference type="NCBIfam" id="TIGR00685">
    <property type="entry name" value="T6PP"/>
    <property type="match status" value="1"/>
</dbReference>
<dbReference type="InterPro" id="IPR006379">
    <property type="entry name" value="HAD-SF_hydro_IIB"/>
</dbReference>
<dbReference type="Gene3D" id="3.40.50.1000">
    <property type="entry name" value="HAD superfamily/HAD-like"/>
    <property type="match status" value="2"/>
</dbReference>
<dbReference type="InterPro" id="IPR036412">
    <property type="entry name" value="HAD-like_sf"/>
</dbReference>
<sequence>MNSNRPIISASQFDAVIFDMDGVVTQTAHVHAAAWKKMFDSYLQQRSERTGEQYEPFSVEADYTRYVDGKPRYDGVRDFLKSRGIELPEGESGDGPEKETICGLGNRKNSFFQEVLEEQGAQRYETTVELIEKLKRAGIKTAIISASKNARKVLKAANAHDLFDARVDGLDAEEMGLPGKPAPDVFVAAAEKLGAAPARSVVVEDSQSGVQAGRAGGFGLVIGVDRSNQREELARYADVVVEDLAEVKVEKNNQSSEKTTDDLPCALDRFNDVTCRLKNRQPAVFLDYDGTLTPIVDRPEDAVITEEMRQTVQDLADYCTVAIVSGRDRRDVEQLAGVKRIHYAGSHGFDIADPEGRTMENRQGEAFLPALDQAEKALHERLDSLEGAQVERKKFAIAVHFRRVPESQHAQVEQAVDEVLAQSKDLRKTGGKMIHELRPDIDWDKGRALRWLLEKLNLNRRDVVPIYIGDDLTDEDALREIEQQGIGILVRDEEARPTHARYALEDTAEVRIFLRKLHDFLEEREEEDEE</sequence>
<dbReference type="NCBIfam" id="TIGR01509">
    <property type="entry name" value="HAD-SF-IA-v3"/>
    <property type="match status" value="1"/>
</dbReference>
<reference evidence="6 7" key="1">
    <citation type="journal article" date="2015" name="Genome Announc.">
        <title>Genomes of Geoalkalibacter ferrihydriticus Z-0531T and Geoalkalibacter subterraneus Red1T, Two Haloalkaliphilic Metal-Reducing Deltaproteobacteria.</title>
        <authorList>
            <person name="Badalamenti J.P."/>
            <person name="Krajmalnik-Brown R."/>
            <person name="Torres C.I."/>
            <person name="Bond D.R."/>
        </authorList>
    </citation>
    <scope>NUCLEOTIDE SEQUENCE [LARGE SCALE GENOMIC DNA]</scope>
    <source>
        <strain evidence="6 7">Red1</strain>
    </source>
</reference>
<evidence type="ECO:0000256" key="3">
    <source>
        <dbReference type="ARBA" id="ARBA00008770"/>
    </source>
</evidence>
<dbReference type="KEGG" id="gsb:GSUB_09290"/>
<comment type="catalytic activity">
    <reaction evidence="5">
        <text>alpha,alpha-trehalose 6-phosphate + H2O = alpha,alpha-trehalose + phosphate</text>
        <dbReference type="Rhea" id="RHEA:23420"/>
        <dbReference type="ChEBI" id="CHEBI:15377"/>
        <dbReference type="ChEBI" id="CHEBI:16551"/>
        <dbReference type="ChEBI" id="CHEBI:43474"/>
        <dbReference type="ChEBI" id="CHEBI:58429"/>
        <dbReference type="EC" id="3.1.3.12"/>
    </reaction>
</comment>
<keyword evidence="7" id="KW-1185">Reference proteome</keyword>
<dbReference type="Gene3D" id="3.30.70.1020">
    <property type="entry name" value="Trehalose-6-phosphate phosphatase related protein, domain 2"/>
    <property type="match status" value="1"/>
</dbReference>
<accession>A0A0B5FIH0</accession>
<dbReference type="Gene3D" id="1.10.150.240">
    <property type="entry name" value="Putative phosphatase, domain 2"/>
    <property type="match status" value="1"/>
</dbReference>
<comment type="similarity">
    <text evidence="2">Belongs to the HAD-like hydrolase superfamily. CbbY/CbbZ/Gph/YieH family.</text>
</comment>
<dbReference type="Proteomes" id="UP000035036">
    <property type="component" value="Chromosome"/>
</dbReference>
<protein>
    <recommendedName>
        <fullName evidence="5">Trehalose 6-phosphate phosphatase</fullName>
        <ecNumber evidence="5">3.1.3.12</ecNumber>
    </recommendedName>
</protein>
<dbReference type="HOGENOM" id="CLU_037265_4_1_7"/>
<dbReference type="SFLD" id="SFLDS00003">
    <property type="entry name" value="Haloacid_Dehalogenase"/>
    <property type="match status" value="1"/>
</dbReference>
<dbReference type="InterPro" id="IPR023198">
    <property type="entry name" value="PGP-like_dom2"/>
</dbReference>
<dbReference type="InterPro" id="IPR010976">
    <property type="entry name" value="B-phosphoglucomutase_hydrolase"/>
</dbReference>
<dbReference type="Pfam" id="PF00702">
    <property type="entry name" value="Hydrolase"/>
    <property type="match status" value="1"/>
</dbReference>
<dbReference type="SFLD" id="SFLDG01129">
    <property type="entry name" value="C1.5:_HAD__Beta-PGM__Phosphata"/>
    <property type="match status" value="1"/>
</dbReference>
<dbReference type="EC" id="3.1.3.12" evidence="5"/>
<gene>
    <name evidence="6" type="ORF">GSUB_09290</name>
</gene>
<evidence type="ECO:0000256" key="1">
    <source>
        <dbReference type="ARBA" id="ARBA00005199"/>
    </source>
</evidence>
<dbReference type="GO" id="GO:0046872">
    <property type="term" value="F:metal ion binding"/>
    <property type="evidence" value="ECO:0007669"/>
    <property type="project" value="UniProtKB-KW"/>
</dbReference>
<evidence type="ECO:0000256" key="4">
    <source>
        <dbReference type="ARBA" id="ARBA00022801"/>
    </source>
</evidence>
<evidence type="ECO:0000256" key="5">
    <source>
        <dbReference type="RuleBase" id="RU361117"/>
    </source>
</evidence>
<dbReference type="NCBIfam" id="TIGR02009">
    <property type="entry name" value="PGMB-YQAB-SF"/>
    <property type="match status" value="1"/>
</dbReference>
<dbReference type="InterPro" id="IPR006439">
    <property type="entry name" value="HAD-SF_hydro_IA"/>
</dbReference>
<dbReference type="OrthoDB" id="414934at2"/>
<dbReference type="Pfam" id="PF02358">
    <property type="entry name" value="Trehalose_PPase"/>
    <property type="match status" value="1"/>
</dbReference>
<comment type="cofactor">
    <cofactor evidence="5">
        <name>Mg(2+)</name>
        <dbReference type="ChEBI" id="CHEBI:18420"/>
    </cofactor>
</comment>
<dbReference type="InterPro" id="IPR003337">
    <property type="entry name" value="Trehalose_PPase"/>
</dbReference>
<evidence type="ECO:0000256" key="2">
    <source>
        <dbReference type="ARBA" id="ARBA00006171"/>
    </source>
</evidence>
<dbReference type="GO" id="GO:0005992">
    <property type="term" value="P:trehalose biosynthetic process"/>
    <property type="evidence" value="ECO:0007669"/>
    <property type="project" value="UniProtKB-UniPathway"/>
</dbReference>
<organism evidence="6 7">
    <name type="scientific">Geoalkalibacter subterraneus</name>
    <dbReference type="NCBI Taxonomy" id="483547"/>
    <lineage>
        <taxon>Bacteria</taxon>
        <taxon>Pseudomonadati</taxon>
        <taxon>Thermodesulfobacteriota</taxon>
        <taxon>Desulfuromonadia</taxon>
        <taxon>Desulfuromonadales</taxon>
        <taxon>Geoalkalibacteraceae</taxon>
        <taxon>Geoalkalibacter</taxon>
    </lineage>
</organism>
<dbReference type="EMBL" id="CP010311">
    <property type="protein sequence ID" value="AJF07992.1"/>
    <property type="molecule type" value="Genomic_DNA"/>
</dbReference>
<dbReference type="PRINTS" id="PR00413">
    <property type="entry name" value="HADHALOGNASE"/>
</dbReference>
<comment type="similarity">
    <text evidence="3 5">Belongs to the trehalose phosphatase family.</text>
</comment>
<dbReference type="UniPathway" id="UPA00299"/>
<keyword evidence="5" id="KW-0460">Magnesium</keyword>
<dbReference type="PANTHER" id="PTHR43768">
    <property type="entry name" value="TREHALOSE 6-PHOSPHATE PHOSPHATASE"/>
    <property type="match status" value="1"/>
</dbReference>
<evidence type="ECO:0000313" key="6">
    <source>
        <dbReference type="EMBL" id="AJF07992.1"/>
    </source>
</evidence>
<dbReference type="InterPro" id="IPR023214">
    <property type="entry name" value="HAD_sf"/>
</dbReference>
<dbReference type="NCBIfam" id="TIGR01484">
    <property type="entry name" value="HAD-SF-IIB"/>
    <property type="match status" value="1"/>
</dbReference>
<keyword evidence="5" id="KW-0479">Metal-binding</keyword>
<evidence type="ECO:0000313" key="7">
    <source>
        <dbReference type="Proteomes" id="UP000035036"/>
    </source>
</evidence>
<dbReference type="RefSeq" id="WP_040202347.1">
    <property type="nucleotide sequence ID" value="NZ_CP010311.1"/>
</dbReference>
<comment type="pathway">
    <text evidence="1 5">Glycan biosynthesis; trehalose biosynthesis.</text>
</comment>
<comment type="function">
    <text evidence="5">Removes the phosphate from trehalose 6-phosphate to produce free trehalose.</text>
</comment>
<name>A0A0B5FIH0_9BACT</name>
<dbReference type="GO" id="GO:0004805">
    <property type="term" value="F:trehalose-phosphatase activity"/>
    <property type="evidence" value="ECO:0007669"/>
    <property type="project" value="UniProtKB-EC"/>
</dbReference>
<keyword evidence="4 5" id="KW-0378">Hydrolase</keyword>
<dbReference type="SUPFAM" id="SSF56784">
    <property type="entry name" value="HAD-like"/>
    <property type="match status" value="2"/>
</dbReference>
<dbReference type="STRING" id="483547.GSUB_09290"/>